<dbReference type="OrthoDB" id="5114842at2"/>
<evidence type="ECO:0000256" key="1">
    <source>
        <dbReference type="SAM" id="MobiDB-lite"/>
    </source>
</evidence>
<proteinExistence type="predicted"/>
<evidence type="ECO:0000313" key="2">
    <source>
        <dbReference type="EMBL" id="CCG40143.1"/>
    </source>
</evidence>
<dbReference type="GO" id="GO:0006310">
    <property type="term" value="P:DNA recombination"/>
    <property type="evidence" value="ECO:0007669"/>
    <property type="project" value="InterPro"/>
</dbReference>
<dbReference type="STRING" id="1150626.PHAMO_180112"/>
<dbReference type="Gene3D" id="3.30.1330.70">
    <property type="entry name" value="Holliday junction resolvase RusA"/>
    <property type="match status" value="1"/>
</dbReference>
<dbReference type="AlphaFoldDB" id="H8FP55"/>
<keyword evidence="3" id="KW-1185">Reference proteome</keyword>
<name>H8FP55_MAGML</name>
<protein>
    <submittedName>
        <fullName evidence="2">Holliday junction resolvase</fullName>
    </submittedName>
</protein>
<dbReference type="EMBL" id="CAHP01000010">
    <property type="protein sequence ID" value="CCG40143.1"/>
    <property type="molecule type" value="Genomic_DNA"/>
</dbReference>
<dbReference type="GO" id="GO:0000287">
    <property type="term" value="F:magnesium ion binding"/>
    <property type="evidence" value="ECO:0007669"/>
    <property type="project" value="InterPro"/>
</dbReference>
<dbReference type="InterPro" id="IPR036614">
    <property type="entry name" value="RusA-like_sf"/>
</dbReference>
<dbReference type="InterPro" id="IPR008822">
    <property type="entry name" value="Endonuclease_RusA-like"/>
</dbReference>
<organism evidence="2 3">
    <name type="scientific">Magnetospirillum molischianum DSM 120</name>
    <dbReference type="NCBI Taxonomy" id="1150626"/>
    <lineage>
        <taxon>Bacteria</taxon>
        <taxon>Pseudomonadati</taxon>
        <taxon>Pseudomonadota</taxon>
        <taxon>Alphaproteobacteria</taxon>
        <taxon>Rhodospirillales</taxon>
        <taxon>Rhodospirillaceae</taxon>
        <taxon>Magnetospirillum</taxon>
    </lineage>
</organism>
<sequence>MDSVTITIPGAAMGKGRPRIGKTRSGQAIAFTPKPTKTREGVVASLAMDAMGSRDPFSGPVEMVLSAVLPIPKSWPKKRQAAALSGEERPTTKPDLDNIAKLIWDGLNNIVYSDDKQIVRLTADKRYGVNPVTVVTVREIARAP</sequence>
<comment type="caution">
    <text evidence="2">The sequence shown here is derived from an EMBL/GenBank/DDBJ whole genome shotgun (WGS) entry which is preliminary data.</text>
</comment>
<evidence type="ECO:0000313" key="3">
    <source>
        <dbReference type="Proteomes" id="UP000004169"/>
    </source>
</evidence>
<dbReference type="Pfam" id="PF05866">
    <property type="entry name" value="RusA"/>
    <property type="match status" value="1"/>
</dbReference>
<dbReference type="eggNOG" id="COG4570">
    <property type="taxonomic scope" value="Bacteria"/>
</dbReference>
<dbReference type="SUPFAM" id="SSF103084">
    <property type="entry name" value="Holliday junction resolvase RusA"/>
    <property type="match status" value="1"/>
</dbReference>
<reference evidence="2 3" key="1">
    <citation type="journal article" date="2012" name="J. Bacteriol.">
        <title>Draft Genome Sequence of the Purple Photosynthetic Bacterium Phaeospirillum molischianum DSM120, a Particularly Versatile Bacterium.</title>
        <authorList>
            <person name="Duquesne K."/>
            <person name="Prima V."/>
            <person name="Ji B."/>
            <person name="Rouy Z."/>
            <person name="Medigue C."/>
            <person name="Talla E."/>
            <person name="Sturgis J.N."/>
        </authorList>
    </citation>
    <scope>NUCLEOTIDE SEQUENCE [LARGE SCALE GENOMIC DNA]</scope>
    <source>
        <strain evidence="3">DSM120</strain>
    </source>
</reference>
<gene>
    <name evidence="2" type="ORF">PHAMO_180112</name>
</gene>
<accession>H8FP55</accession>
<dbReference type="Proteomes" id="UP000004169">
    <property type="component" value="Unassembled WGS sequence"/>
</dbReference>
<feature type="region of interest" description="Disordered" evidence="1">
    <location>
        <begin position="1"/>
        <end position="22"/>
    </location>
</feature>
<dbReference type="GO" id="GO:0006281">
    <property type="term" value="P:DNA repair"/>
    <property type="evidence" value="ECO:0007669"/>
    <property type="project" value="InterPro"/>
</dbReference>